<protein>
    <recommendedName>
        <fullName evidence="2">YubB ferredoxin-like domain-containing protein</fullName>
    </recommendedName>
</protein>
<evidence type="ECO:0008006" key="2">
    <source>
        <dbReference type="Google" id="ProtNLM"/>
    </source>
</evidence>
<reference evidence="1" key="1">
    <citation type="submission" date="2025-02" db="EMBL/GenBank/DDBJ databases">
        <authorList>
            <consortium name="NCBI Genome Project"/>
        </authorList>
    </citation>
    <scope>NUCLEOTIDE SEQUENCE</scope>
</reference>
<sequence>MSDIMTMFTANMPASVFNQLFEESQTAENACPFLTLVRYPEQEEVDKWGTEAPIQDFETGFLGKNDDELRQYFRRFFSERPPSEQGMIVENWMAVLDDQSAANSTIVLHHGMKKSMWDDLHEYEPEKEIFGKGKLCEDGYIWWKWRVPFKYSYSFFIAIEHCDFEVLELSCRPEHQDSRGIVDYETCWKIICGEIRDPLGRSTIISTALDIGASELAGSGIFQHDDPSDRRNYHSLFEI</sequence>
<dbReference type="GeneID" id="4984933"/>
<reference evidence="1" key="2">
    <citation type="submission" date="2025-08" db="UniProtKB">
        <authorList>
            <consortium name="RefSeq"/>
        </authorList>
    </citation>
    <scope>IDENTIFICATION</scope>
</reference>
<dbReference type="RefSeq" id="XP_001394687.3">
    <property type="nucleotide sequence ID" value="XM_001394650.3"/>
</dbReference>
<evidence type="ECO:0000313" key="1">
    <source>
        <dbReference type="RefSeq" id="XP_001394687.3"/>
    </source>
</evidence>
<organism evidence="1">
    <name type="scientific">Aspergillus niger</name>
    <dbReference type="NCBI Taxonomy" id="5061"/>
    <lineage>
        <taxon>Eukaryota</taxon>
        <taxon>Fungi</taxon>
        <taxon>Dikarya</taxon>
        <taxon>Ascomycota</taxon>
        <taxon>Pezizomycotina</taxon>
        <taxon>Eurotiomycetes</taxon>
        <taxon>Eurotiomycetidae</taxon>
        <taxon>Eurotiales</taxon>
        <taxon>Aspergillaceae</taxon>
        <taxon>Aspergillus</taxon>
        <taxon>Aspergillus subgen. Circumdati</taxon>
    </lineage>
</organism>
<dbReference type="VEuPathDB" id="FungiDB:An11g07100"/>
<accession>A0AAJ6QEU6</accession>
<dbReference type="KEGG" id="ang:An11g07100"/>
<dbReference type="AlphaFoldDB" id="A0AAJ6QEU6"/>
<name>A0AAJ6QEU6_ASPNG</name>
<gene>
    <name evidence="1" type="ORF">An11g07100</name>
</gene>
<proteinExistence type="predicted"/>